<feature type="transmembrane region" description="Helical" evidence="2">
    <location>
        <begin position="145"/>
        <end position="165"/>
    </location>
</feature>
<feature type="transmembrane region" description="Helical" evidence="2">
    <location>
        <begin position="413"/>
        <end position="434"/>
    </location>
</feature>
<dbReference type="EMBL" id="CAFAAH010000145">
    <property type="protein sequence ID" value="CAB4800697.1"/>
    <property type="molecule type" value="Genomic_DNA"/>
</dbReference>
<feature type="transmembrane region" description="Helical" evidence="2">
    <location>
        <begin position="38"/>
        <end position="56"/>
    </location>
</feature>
<feature type="transmembrane region" description="Helical" evidence="2">
    <location>
        <begin position="380"/>
        <end position="401"/>
    </location>
</feature>
<feature type="transmembrane region" description="Helical" evidence="2">
    <location>
        <begin position="355"/>
        <end position="374"/>
    </location>
</feature>
<evidence type="ECO:0000313" key="4">
    <source>
        <dbReference type="EMBL" id="CAB5016426.1"/>
    </source>
</evidence>
<name>A0A6J6Y4I5_9ZZZZ</name>
<feature type="compositionally biased region" description="Polar residues" evidence="1">
    <location>
        <begin position="14"/>
        <end position="23"/>
    </location>
</feature>
<organism evidence="3">
    <name type="scientific">freshwater metagenome</name>
    <dbReference type="NCBI Taxonomy" id="449393"/>
    <lineage>
        <taxon>unclassified sequences</taxon>
        <taxon>metagenomes</taxon>
        <taxon>ecological metagenomes</taxon>
    </lineage>
</organism>
<reference evidence="3" key="1">
    <citation type="submission" date="2020-05" db="EMBL/GenBank/DDBJ databases">
        <authorList>
            <person name="Chiriac C."/>
            <person name="Salcher M."/>
            <person name="Ghai R."/>
            <person name="Kavagutti S V."/>
        </authorList>
    </citation>
    <scope>NUCLEOTIDE SEQUENCE</scope>
</reference>
<protein>
    <submittedName>
        <fullName evidence="3">Unannotated protein</fullName>
    </submittedName>
</protein>
<evidence type="ECO:0000256" key="2">
    <source>
        <dbReference type="SAM" id="Phobius"/>
    </source>
</evidence>
<feature type="transmembrane region" description="Helical" evidence="2">
    <location>
        <begin position="246"/>
        <end position="265"/>
    </location>
</feature>
<accession>A0A6J6Y4I5</accession>
<feature type="transmembrane region" description="Helical" evidence="2">
    <location>
        <begin position="119"/>
        <end position="139"/>
    </location>
</feature>
<gene>
    <name evidence="3" type="ORF">UFOPK2996_01056</name>
    <name evidence="4" type="ORF">UFOPK4071_01004</name>
</gene>
<evidence type="ECO:0000256" key="1">
    <source>
        <dbReference type="SAM" id="MobiDB-lite"/>
    </source>
</evidence>
<keyword evidence="2" id="KW-0812">Transmembrane</keyword>
<feature type="transmembrane region" description="Helical" evidence="2">
    <location>
        <begin position="330"/>
        <end position="348"/>
    </location>
</feature>
<keyword evidence="2" id="KW-1133">Transmembrane helix</keyword>
<proteinExistence type="predicted"/>
<evidence type="ECO:0000313" key="3">
    <source>
        <dbReference type="EMBL" id="CAB4800697.1"/>
    </source>
</evidence>
<keyword evidence="2" id="KW-0472">Membrane</keyword>
<feature type="transmembrane region" description="Helical" evidence="2">
    <location>
        <begin position="196"/>
        <end position="225"/>
    </location>
</feature>
<feature type="transmembrane region" description="Helical" evidence="2">
    <location>
        <begin position="172"/>
        <end position="190"/>
    </location>
</feature>
<dbReference type="AlphaFoldDB" id="A0A6J6Y4I5"/>
<sequence>MGESRFSPGDVDLVSQSDSTQDSPSAAQDLVLIFLRKWWFLIGLAVAIPLVVAAVANGLEQVYLVGDGAKIELLARDVWSTHTPYTGLIGRMNWNHPGPAMFWLLSPGALLARDDSAPLLVWNVILISVPLIGALVLAWGLGRRFFSVIVLSTLLALIALPVAVIRTPWNPWFPIPLLVLLFVLSARVVFGKTRDLIGVAIIGSIMVQTHVGTALIVASLAISAATFVAIDARRSRAMPNRWRSTVAWICASTVFLWILPVIGVFRDVGGNLVELGRYFVDAPGGSVGIRGALRLFADEYRWPIPWITGAQRILETPDILGYRDIAAQSHVIYILAPFGALIVGYLLASSATMRVWRRYIVMTAVLLLTGIIAISQADQALYYTFAWRGFIAPLAILIPSVPIVSRLIDRRRALTKVFAIGVAVACVMATVSIVPKMDSRSVEDPILLGALRSIVSVIDSKDISGEKVEYISRQKASLFGASLSDGVINELDRRGIDVVIPDNDRGGRAYGAHRIGAPSSASEVWYLVGSVEQFKELRTTPNAQLIWQASPYSTFAIFAIPTPNR</sequence>
<dbReference type="EMBL" id="CAFBPF010000127">
    <property type="protein sequence ID" value="CAB5016426.1"/>
    <property type="molecule type" value="Genomic_DNA"/>
</dbReference>
<feature type="region of interest" description="Disordered" evidence="1">
    <location>
        <begin position="1"/>
        <end position="23"/>
    </location>
</feature>